<feature type="region of interest" description="Disordered" evidence="1">
    <location>
        <begin position="1"/>
        <end position="43"/>
    </location>
</feature>
<dbReference type="EMBL" id="JACSDY010000002">
    <property type="protein sequence ID" value="KAF7434799.1"/>
    <property type="molecule type" value="Genomic_DNA"/>
</dbReference>
<sequence length="146" mass="16665">MKFAEDFAGGRRDETRRETWSTEGNSERGKKRTRGTVSAGGKNKSINHSILGLTLETVYHRSEVTSYVKKIIKNKSLEKENYRLKSVDGDRPALQQGIFMNTVKLCKAMYMIARATARTHTVGPYVIDDPELWDNWQHYEPLSVGI</sequence>
<proteinExistence type="predicted"/>
<dbReference type="Proteomes" id="UP000600918">
    <property type="component" value="Unassembled WGS sequence"/>
</dbReference>
<evidence type="ECO:0000313" key="2">
    <source>
        <dbReference type="EMBL" id="KAF7434799.1"/>
    </source>
</evidence>
<accession>A0A834UEA5</accession>
<dbReference type="AlphaFoldDB" id="A0A834UEA5"/>
<organism evidence="2 3">
    <name type="scientific">Vespula pensylvanica</name>
    <name type="common">Western yellow jacket</name>
    <name type="synonym">Wasp</name>
    <dbReference type="NCBI Taxonomy" id="30213"/>
    <lineage>
        <taxon>Eukaryota</taxon>
        <taxon>Metazoa</taxon>
        <taxon>Ecdysozoa</taxon>
        <taxon>Arthropoda</taxon>
        <taxon>Hexapoda</taxon>
        <taxon>Insecta</taxon>
        <taxon>Pterygota</taxon>
        <taxon>Neoptera</taxon>
        <taxon>Endopterygota</taxon>
        <taxon>Hymenoptera</taxon>
        <taxon>Apocrita</taxon>
        <taxon>Aculeata</taxon>
        <taxon>Vespoidea</taxon>
        <taxon>Vespidae</taxon>
        <taxon>Vespinae</taxon>
        <taxon>Vespula</taxon>
    </lineage>
</organism>
<name>A0A834UEA5_VESPE</name>
<reference evidence="2" key="1">
    <citation type="journal article" date="2020" name="G3 (Bethesda)">
        <title>High-Quality Assemblies for Three Invasive Social Wasps from the &lt;i&gt;Vespula&lt;/i&gt; Genus.</title>
        <authorList>
            <person name="Harrop T.W.R."/>
            <person name="Guhlin J."/>
            <person name="McLaughlin G.M."/>
            <person name="Permina E."/>
            <person name="Stockwell P."/>
            <person name="Gilligan J."/>
            <person name="Le Lec M.F."/>
            <person name="Gruber M.A.M."/>
            <person name="Quinn O."/>
            <person name="Lovegrove M."/>
            <person name="Duncan E.J."/>
            <person name="Remnant E.J."/>
            <person name="Van Eeckhoven J."/>
            <person name="Graham B."/>
            <person name="Knapp R.A."/>
            <person name="Langford K.W."/>
            <person name="Kronenberg Z."/>
            <person name="Press M.O."/>
            <person name="Eacker S.M."/>
            <person name="Wilson-Rankin E.E."/>
            <person name="Purcell J."/>
            <person name="Lester P.J."/>
            <person name="Dearden P.K."/>
        </authorList>
    </citation>
    <scope>NUCLEOTIDE SEQUENCE</scope>
    <source>
        <strain evidence="2">Volc-1</strain>
    </source>
</reference>
<evidence type="ECO:0000313" key="3">
    <source>
        <dbReference type="Proteomes" id="UP000600918"/>
    </source>
</evidence>
<comment type="caution">
    <text evidence="2">The sequence shown here is derived from an EMBL/GenBank/DDBJ whole genome shotgun (WGS) entry which is preliminary data.</text>
</comment>
<gene>
    <name evidence="2" type="ORF">H0235_002990</name>
</gene>
<feature type="compositionally biased region" description="Basic and acidic residues" evidence="1">
    <location>
        <begin position="1"/>
        <end position="28"/>
    </location>
</feature>
<evidence type="ECO:0000256" key="1">
    <source>
        <dbReference type="SAM" id="MobiDB-lite"/>
    </source>
</evidence>
<protein>
    <submittedName>
        <fullName evidence="2">Uncharacterized protein</fullName>
    </submittedName>
</protein>
<keyword evidence="3" id="KW-1185">Reference proteome</keyword>